<feature type="transmembrane region" description="Helical" evidence="9">
    <location>
        <begin position="51"/>
        <end position="71"/>
    </location>
</feature>
<dbReference type="GO" id="GO:0005886">
    <property type="term" value="C:plasma membrane"/>
    <property type="evidence" value="ECO:0007669"/>
    <property type="project" value="UniProtKB-SubCell"/>
</dbReference>
<feature type="transmembrane region" description="Helical" evidence="9">
    <location>
        <begin position="306"/>
        <end position="328"/>
    </location>
</feature>
<evidence type="ECO:0000256" key="8">
    <source>
        <dbReference type="ARBA" id="ARBA00035655"/>
    </source>
</evidence>
<feature type="transmembrane region" description="Helical" evidence="9">
    <location>
        <begin position="118"/>
        <end position="142"/>
    </location>
</feature>
<dbReference type="HOGENOM" id="CLU_050656_2_0_4"/>
<feature type="transmembrane region" description="Helical" evidence="9">
    <location>
        <begin position="266"/>
        <end position="286"/>
    </location>
</feature>
<sequence>MEAALPAPAILALGFMLGGGFGALSSRTHFCTMGAVADIVAFGDWSRMRMWLAAIATAMLGTALLQAAGLFDPAHSLYAGARVPWLSHAVGGLCFGAGMTLASGCAGKTLVRLGGGSLKALVVATFLAIGASMTLRGLFAAWRSSWLDPHVLVLDHAQTLPAFLAAADLPSGALVGLVAGLALLIASLAPAGARRADILWSGAGVGLLCVAAWYVTGHLGYVAEDPQTLEEAFIATSSGRAESLSFVAPHAYTLDLLLLWTDRSRVLSFGVATLGGVIAGALLYRLATRSLRLESFADPADLLRHVAGGLLMGFGGVTALGCSIGQGVGGLSTLSLGALITTAAIIAGATATLRLQLWHLQRS</sequence>
<dbReference type="KEGG" id="azo:azo0412"/>
<dbReference type="PANTHER" id="PTHR30574:SF1">
    <property type="entry name" value="SULPHUR TRANSPORT DOMAIN-CONTAINING PROTEIN"/>
    <property type="match status" value="1"/>
</dbReference>
<comment type="subcellular location">
    <subcellularLocation>
        <location evidence="1">Cell inner membrane</location>
        <topology evidence="1">Multi-pass membrane protein</topology>
    </subcellularLocation>
</comment>
<evidence type="ECO:0000313" key="11">
    <source>
        <dbReference type="Proteomes" id="UP000002588"/>
    </source>
</evidence>
<protein>
    <submittedName>
        <fullName evidence="10">Conserved hypothetical membrane protein</fullName>
    </submittedName>
</protein>
<dbReference type="InterPro" id="IPR007272">
    <property type="entry name" value="Sulf_transp_TsuA/YedE"/>
</dbReference>
<feature type="transmembrane region" description="Helical" evidence="9">
    <location>
        <begin position="83"/>
        <end position="106"/>
    </location>
</feature>
<dbReference type="RefSeq" id="WP_011764147.1">
    <property type="nucleotide sequence ID" value="NC_008702.1"/>
</dbReference>
<feature type="transmembrane region" description="Helical" evidence="9">
    <location>
        <begin position="6"/>
        <end position="24"/>
    </location>
</feature>
<keyword evidence="5 9" id="KW-0812">Transmembrane</keyword>
<accession>A1K2H4</accession>
<feature type="transmembrane region" description="Helical" evidence="9">
    <location>
        <begin position="334"/>
        <end position="353"/>
    </location>
</feature>
<organism evidence="10 11">
    <name type="scientific">Azoarcus sp. (strain BH72)</name>
    <dbReference type="NCBI Taxonomy" id="418699"/>
    <lineage>
        <taxon>Bacteria</taxon>
        <taxon>Pseudomonadati</taxon>
        <taxon>Pseudomonadota</taxon>
        <taxon>Betaproteobacteria</taxon>
        <taxon>Rhodocyclales</taxon>
        <taxon>Zoogloeaceae</taxon>
        <taxon>Azoarcus</taxon>
    </lineage>
</organism>
<reference evidence="10 11" key="1">
    <citation type="journal article" date="2006" name="Nat. Biotechnol.">
        <title>Complete genome of the mutualistic, N2-fixing grass endophyte Azoarcus sp. strain BH72.</title>
        <authorList>
            <person name="Krause A."/>
            <person name="Ramakumar A."/>
            <person name="Bartels D."/>
            <person name="Battistoni F."/>
            <person name="Bekel T."/>
            <person name="Boch J."/>
            <person name="Boehm M."/>
            <person name="Friedrich F."/>
            <person name="Hurek T."/>
            <person name="Krause L."/>
            <person name="Linke B."/>
            <person name="McHardy A.C."/>
            <person name="Sarkar A."/>
            <person name="Schneiker S."/>
            <person name="Syed A.A."/>
            <person name="Thauer R."/>
            <person name="Vorhoelter F.-J."/>
            <person name="Weidner S."/>
            <person name="Puehler A."/>
            <person name="Reinhold-Hurek B."/>
            <person name="Kaiser O."/>
            <person name="Goesmann A."/>
        </authorList>
    </citation>
    <scope>NUCLEOTIDE SEQUENCE [LARGE SCALE GENOMIC DNA]</scope>
    <source>
        <strain evidence="10 11">BH72</strain>
    </source>
</reference>
<keyword evidence="3" id="KW-1003">Cell membrane</keyword>
<dbReference type="STRING" id="62928.azo0412"/>
<name>A1K2H4_AZOSB</name>
<keyword evidence="11" id="KW-1185">Reference proteome</keyword>
<dbReference type="eggNOG" id="COG2391">
    <property type="taxonomic scope" value="Bacteria"/>
</dbReference>
<evidence type="ECO:0000313" key="10">
    <source>
        <dbReference type="EMBL" id="CAL93029.1"/>
    </source>
</evidence>
<evidence type="ECO:0000256" key="2">
    <source>
        <dbReference type="ARBA" id="ARBA00022448"/>
    </source>
</evidence>
<dbReference type="AlphaFoldDB" id="A1K2H4"/>
<evidence type="ECO:0000256" key="6">
    <source>
        <dbReference type="ARBA" id="ARBA00022989"/>
    </source>
</evidence>
<evidence type="ECO:0000256" key="1">
    <source>
        <dbReference type="ARBA" id="ARBA00004429"/>
    </source>
</evidence>
<gene>
    <name evidence="10" type="ordered locus">azo0412</name>
</gene>
<feature type="transmembrane region" description="Helical" evidence="9">
    <location>
        <begin position="162"/>
        <end position="186"/>
    </location>
</feature>
<keyword evidence="2" id="KW-0813">Transport</keyword>
<dbReference type="PANTHER" id="PTHR30574">
    <property type="entry name" value="INNER MEMBRANE PROTEIN YEDE"/>
    <property type="match status" value="1"/>
</dbReference>
<comment type="similarity">
    <text evidence="8">Belongs to the TsuA/YedE (TC 9.B.102) family.</text>
</comment>
<keyword evidence="7 9" id="KW-0472">Membrane</keyword>
<evidence type="ECO:0000256" key="5">
    <source>
        <dbReference type="ARBA" id="ARBA00022692"/>
    </source>
</evidence>
<keyword evidence="4" id="KW-0997">Cell inner membrane</keyword>
<feature type="transmembrane region" description="Helical" evidence="9">
    <location>
        <begin position="198"/>
        <end position="216"/>
    </location>
</feature>
<evidence type="ECO:0000256" key="4">
    <source>
        <dbReference type="ARBA" id="ARBA00022519"/>
    </source>
</evidence>
<evidence type="ECO:0000256" key="9">
    <source>
        <dbReference type="SAM" id="Phobius"/>
    </source>
</evidence>
<dbReference type="Pfam" id="PF04143">
    <property type="entry name" value="Sulf_transp"/>
    <property type="match status" value="1"/>
</dbReference>
<proteinExistence type="inferred from homology"/>
<keyword evidence="6 9" id="KW-1133">Transmembrane helix</keyword>
<dbReference type="EMBL" id="AM406670">
    <property type="protein sequence ID" value="CAL93029.1"/>
    <property type="molecule type" value="Genomic_DNA"/>
</dbReference>
<evidence type="ECO:0000256" key="7">
    <source>
        <dbReference type="ARBA" id="ARBA00023136"/>
    </source>
</evidence>
<dbReference type="Proteomes" id="UP000002588">
    <property type="component" value="Chromosome"/>
</dbReference>
<evidence type="ECO:0000256" key="3">
    <source>
        <dbReference type="ARBA" id="ARBA00022475"/>
    </source>
</evidence>